<sequence>MSVITICGTLYTYSVYHHKKNKDAIKSDDNVHLSTY</sequence>
<protein>
    <submittedName>
        <fullName evidence="1">Uncharacterized protein</fullName>
    </submittedName>
</protein>
<proteinExistence type="predicted"/>
<dbReference type="EMBL" id="MN739361">
    <property type="protein sequence ID" value="QHT00983.1"/>
    <property type="molecule type" value="Genomic_DNA"/>
</dbReference>
<accession>A0A6C0C9I3</accession>
<organism evidence="1">
    <name type="scientific">viral metagenome</name>
    <dbReference type="NCBI Taxonomy" id="1070528"/>
    <lineage>
        <taxon>unclassified sequences</taxon>
        <taxon>metagenomes</taxon>
        <taxon>organismal metagenomes</taxon>
    </lineage>
</organism>
<name>A0A6C0C9I3_9ZZZZ</name>
<reference evidence="1" key="1">
    <citation type="journal article" date="2020" name="Nature">
        <title>Giant virus diversity and host interactions through global metagenomics.</title>
        <authorList>
            <person name="Schulz F."/>
            <person name="Roux S."/>
            <person name="Paez-Espino D."/>
            <person name="Jungbluth S."/>
            <person name="Walsh D.A."/>
            <person name="Denef V.J."/>
            <person name="McMahon K.D."/>
            <person name="Konstantinidis K.T."/>
            <person name="Eloe-Fadrosh E.A."/>
            <person name="Kyrpides N.C."/>
            <person name="Woyke T."/>
        </authorList>
    </citation>
    <scope>NUCLEOTIDE SEQUENCE</scope>
    <source>
        <strain evidence="1">GVMAG-M-3300020192-26</strain>
    </source>
</reference>
<dbReference type="AlphaFoldDB" id="A0A6C0C9I3"/>
<evidence type="ECO:0000313" key="1">
    <source>
        <dbReference type="EMBL" id="QHT00983.1"/>
    </source>
</evidence>